<reference evidence="3 4" key="1">
    <citation type="journal article" date="2019" name="Sci. Rep.">
        <title>Orb-weaving spider Araneus ventricosus genome elucidates the spidroin gene catalogue.</title>
        <authorList>
            <person name="Kono N."/>
            <person name="Nakamura H."/>
            <person name="Ohtoshi R."/>
            <person name="Moran D.A.P."/>
            <person name="Shinohara A."/>
            <person name="Yoshida Y."/>
            <person name="Fujiwara M."/>
            <person name="Mori M."/>
            <person name="Tomita M."/>
            <person name="Arakawa K."/>
        </authorList>
    </citation>
    <scope>NUCLEOTIDE SEQUENCE [LARGE SCALE GENOMIC DNA]</scope>
</reference>
<dbReference type="AlphaFoldDB" id="A0A4Y2C9Z6"/>
<keyword evidence="2" id="KW-0732">Signal</keyword>
<feature type="signal peptide" evidence="2">
    <location>
        <begin position="1"/>
        <end position="21"/>
    </location>
</feature>
<name>A0A4Y2C9Z6_ARAVE</name>
<evidence type="ECO:0000313" key="4">
    <source>
        <dbReference type="Proteomes" id="UP000499080"/>
    </source>
</evidence>
<dbReference type="EMBL" id="BGPR01000165">
    <property type="protein sequence ID" value="GBM01139.1"/>
    <property type="molecule type" value="Genomic_DNA"/>
</dbReference>
<keyword evidence="4" id="KW-1185">Reference proteome</keyword>
<evidence type="ECO:0000256" key="1">
    <source>
        <dbReference type="SAM" id="MobiDB-lite"/>
    </source>
</evidence>
<dbReference type="Proteomes" id="UP000499080">
    <property type="component" value="Unassembled WGS sequence"/>
</dbReference>
<protein>
    <submittedName>
        <fullName evidence="3">Uncharacterized protein</fullName>
    </submittedName>
</protein>
<comment type="caution">
    <text evidence="3">The sequence shown here is derived from an EMBL/GenBank/DDBJ whole genome shotgun (WGS) entry which is preliminary data.</text>
</comment>
<evidence type="ECO:0000256" key="2">
    <source>
        <dbReference type="SAM" id="SignalP"/>
    </source>
</evidence>
<organism evidence="3 4">
    <name type="scientific">Araneus ventricosus</name>
    <name type="common">Orbweaver spider</name>
    <name type="synonym">Epeira ventricosa</name>
    <dbReference type="NCBI Taxonomy" id="182803"/>
    <lineage>
        <taxon>Eukaryota</taxon>
        <taxon>Metazoa</taxon>
        <taxon>Ecdysozoa</taxon>
        <taxon>Arthropoda</taxon>
        <taxon>Chelicerata</taxon>
        <taxon>Arachnida</taxon>
        <taxon>Araneae</taxon>
        <taxon>Araneomorphae</taxon>
        <taxon>Entelegynae</taxon>
        <taxon>Araneoidea</taxon>
        <taxon>Araneidae</taxon>
        <taxon>Araneus</taxon>
    </lineage>
</organism>
<gene>
    <name evidence="3" type="ORF">AVEN_27239_1</name>
</gene>
<feature type="region of interest" description="Disordered" evidence="1">
    <location>
        <begin position="45"/>
        <end position="65"/>
    </location>
</feature>
<sequence>MGHLVLIVVDLYQILNPVGHGEEVQIAYQILFTVLRSQTQNAACRLDDEDDTELSPPVQASSPRQRKTFGALRMICRATGPTHGGSSVELGFIPGSPPAPRPRHCH</sequence>
<proteinExistence type="predicted"/>
<feature type="region of interest" description="Disordered" evidence="1">
    <location>
        <begin position="86"/>
        <end position="106"/>
    </location>
</feature>
<feature type="chain" id="PRO_5021223245" evidence="2">
    <location>
        <begin position="22"/>
        <end position="106"/>
    </location>
</feature>
<accession>A0A4Y2C9Z6</accession>
<evidence type="ECO:0000313" key="3">
    <source>
        <dbReference type="EMBL" id="GBM01139.1"/>
    </source>
</evidence>